<keyword evidence="2" id="KW-1185">Reference proteome</keyword>
<dbReference type="Gene3D" id="3.30.530.20">
    <property type="match status" value="1"/>
</dbReference>
<dbReference type="InterPro" id="IPR023393">
    <property type="entry name" value="START-like_dom_sf"/>
</dbReference>
<dbReference type="AlphaFoldDB" id="A0ABC8UJ34"/>
<dbReference type="GO" id="GO:0004864">
    <property type="term" value="F:protein phosphatase inhibitor activity"/>
    <property type="evidence" value="ECO:0007669"/>
    <property type="project" value="UniProtKB-ARBA"/>
</dbReference>
<protein>
    <recommendedName>
        <fullName evidence="3">Lachrymatory factor synthase</fullName>
    </recommendedName>
</protein>
<dbReference type="EMBL" id="CAUOFW020007869">
    <property type="protein sequence ID" value="CAK9180934.1"/>
    <property type="molecule type" value="Genomic_DNA"/>
</dbReference>
<proteinExistence type="predicted"/>
<evidence type="ECO:0008006" key="3">
    <source>
        <dbReference type="Google" id="ProtNLM"/>
    </source>
</evidence>
<evidence type="ECO:0000313" key="2">
    <source>
        <dbReference type="Proteomes" id="UP001642360"/>
    </source>
</evidence>
<dbReference type="SUPFAM" id="SSF55961">
    <property type="entry name" value="Bet v1-like"/>
    <property type="match status" value="1"/>
</dbReference>
<dbReference type="Proteomes" id="UP001642360">
    <property type="component" value="Unassembled WGS sequence"/>
</dbReference>
<comment type="caution">
    <text evidence="1">The sequence shown here is derived from an EMBL/GenBank/DDBJ whole genome shotgun (WGS) entry which is preliminary data.</text>
</comment>
<reference evidence="1 2" key="1">
    <citation type="submission" date="2024-02" db="EMBL/GenBank/DDBJ databases">
        <authorList>
            <person name="Vignale AGUSTIN F."/>
            <person name="Sosa J E."/>
            <person name="Modenutti C."/>
        </authorList>
    </citation>
    <scope>NUCLEOTIDE SEQUENCE [LARGE SCALE GENOMIC DNA]</scope>
</reference>
<dbReference type="FunFam" id="3.30.530.20:FF:000064">
    <property type="entry name" value="Lachrymatory-factor synthase"/>
    <property type="match status" value="1"/>
</dbReference>
<dbReference type="CDD" id="cd07821">
    <property type="entry name" value="PYR_PYL_RCAR_like"/>
    <property type="match status" value="1"/>
</dbReference>
<name>A0ABC8UJ34_9AQUA</name>
<dbReference type="InterPro" id="IPR019587">
    <property type="entry name" value="Polyketide_cyclase/dehydratase"/>
</dbReference>
<dbReference type="PANTHER" id="PTHR33789">
    <property type="entry name" value="LACHRYMATORY-FACTOR SYNTHASE"/>
    <property type="match status" value="1"/>
</dbReference>
<gene>
    <name evidence="1" type="ORF">ILEXP_LOCUS50958</name>
</gene>
<sequence length="165" mass="18266">MAEEAKPKWEGKATAKLKGLAASQVWPLLEDFCSFNKWIPTIDTCYQVEGVNGQPGLFRYCAATISSSSDGSEKSIKWCHEKLLEIDPIQRCLSYEVLDNNLGFKSSVSKMEVLPTDGDEQHGCEIEWSFVADPVEGLTFEGLLAYFDSSLQGVAENMEKALLST</sequence>
<dbReference type="InterPro" id="IPR053249">
    <property type="entry name" value="LFS"/>
</dbReference>
<dbReference type="Pfam" id="PF10604">
    <property type="entry name" value="Polyketide_cyc2"/>
    <property type="match status" value="1"/>
</dbReference>
<dbReference type="PANTHER" id="PTHR33789:SF11">
    <property type="entry name" value="OS05G0202300 PROTEIN"/>
    <property type="match status" value="1"/>
</dbReference>
<evidence type="ECO:0000313" key="1">
    <source>
        <dbReference type="EMBL" id="CAK9180934.1"/>
    </source>
</evidence>
<organism evidence="1 2">
    <name type="scientific">Ilex paraguariensis</name>
    <name type="common">yerba mate</name>
    <dbReference type="NCBI Taxonomy" id="185542"/>
    <lineage>
        <taxon>Eukaryota</taxon>
        <taxon>Viridiplantae</taxon>
        <taxon>Streptophyta</taxon>
        <taxon>Embryophyta</taxon>
        <taxon>Tracheophyta</taxon>
        <taxon>Spermatophyta</taxon>
        <taxon>Magnoliopsida</taxon>
        <taxon>eudicotyledons</taxon>
        <taxon>Gunneridae</taxon>
        <taxon>Pentapetalae</taxon>
        <taxon>asterids</taxon>
        <taxon>campanulids</taxon>
        <taxon>Aquifoliales</taxon>
        <taxon>Aquifoliaceae</taxon>
        <taxon>Ilex</taxon>
    </lineage>
</organism>
<accession>A0ABC8UJ34</accession>